<evidence type="ECO:0000256" key="5">
    <source>
        <dbReference type="ARBA" id="ARBA00023136"/>
    </source>
</evidence>
<evidence type="ECO:0000256" key="6">
    <source>
        <dbReference type="PIRNR" id="PIRNR018968"/>
    </source>
</evidence>
<dbReference type="InterPro" id="IPR052536">
    <property type="entry name" value="ABC-4_Integral_Memb_Prot"/>
</dbReference>
<feature type="domain" description="ABC3 transporter permease C-terminal" evidence="7">
    <location>
        <begin position="528"/>
        <end position="629"/>
    </location>
</feature>
<feature type="domain" description="ABC3 transporter permease C-terminal" evidence="7">
    <location>
        <begin position="65"/>
        <end position="182"/>
    </location>
</feature>
<feature type="transmembrane region" description="Helical" evidence="6">
    <location>
        <begin position="225"/>
        <end position="244"/>
    </location>
</feature>
<sequence length="641" mass="72373">MKFRHLAINNVLGNRHQYSAFFFSSVFAVMIFFIYAAFILHPDVRGGKIIGGEAVAIGMIGCECIIVIFSFFFVLYSFSAFLKSRKKEFALFLLFGTTKGQLRRMVLYENMLICLLSLGVGIGFGMLFSKLFFMIISEIISLDNPLRFYFPKTAILITAGGYMALFLVITMLAIRKAIKQEIIELMQASRQPKLPPRFSIWLVLLSIICLGSGYVLAYTMTPGNMLFIMLPVIALVVIGTYGLFTQSSVALLKGLQSNKSIHYKRTNMIIISQMIFKMKDNARILFLVSVLCAVILTASGTLNVFMNGSKEQLIDHAPQTFGFVETGLHAHNVVDPEDVRRILKEDGLELDYELQLVGLTVQAELPAINRELTAMLVSESDYNIQAARVKKRDQVKVAPGQAWFVYPYREMKKELVSKGEQISMKMNGKPLQLQMLGQKSGAISKPYGASGYLFVLNDQDYKELSAILPDELKTVAYGFELKKWESALKTGQKIEQLVPAHYKNAFESRVDSYHMFMQIASLTFFIAIFISILFFMASGSLLYFKLFTELQEDRAQLHSLRRIGVTRQEINKIVTVQIAILFFIPCVVGGLHAAFAMKAFYNIFSTNVLVYAGVVLLVYLAMQTVYFLIARRSYLKKVLVE</sequence>
<reference evidence="8 9" key="1">
    <citation type="submission" date="2021-03" db="EMBL/GenBank/DDBJ databases">
        <title>Genomic Encyclopedia of Type Strains, Phase IV (KMG-IV): sequencing the most valuable type-strain genomes for metagenomic binning, comparative biology and taxonomic classification.</title>
        <authorList>
            <person name="Goeker M."/>
        </authorList>
    </citation>
    <scope>NUCLEOTIDE SEQUENCE [LARGE SCALE GENOMIC DNA]</scope>
    <source>
        <strain evidence="8 9">DSM 26048</strain>
    </source>
</reference>
<accession>A0ABS4JC40</accession>
<keyword evidence="2 6" id="KW-1003">Cell membrane</keyword>
<evidence type="ECO:0000313" key="9">
    <source>
        <dbReference type="Proteomes" id="UP001519287"/>
    </source>
</evidence>
<proteinExistence type="inferred from homology"/>
<evidence type="ECO:0000256" key="2">
    <source>
        <dbReference type="ARBA" id="ARBA00022475"/>
    </source>
</evidence>
<evidence type="ECO:0000256" key="3">
    <source>
        <dbReference type="ARBA" id="ARBA00022692"/>
    </source>
</evidence>
<keyword evidence="9" id="KW-1185">Reference proteome</keyword>
<feature type="transmembrane region" description="Helical" evidence="6">
    <location>
        <begin position="573"/>
        <end position="596"/>
    </location>
</feature>
<dbReference type="InterPro" id="IPR027022">
    <property type="entry name" value="ABC_permease_BceB-typ"/>
</dbReference>
<organism evidence="8 9">
    <name type="scientific">Paenibacillus eucommiae</name>
    <dbReference type="NCBI Taxonomy" id="1355755"/>
    <lineage>
        <taxon>Bacteria</taxon>
        <taxon>Bacillati</taxon>
        <taxon>Bacillota</taxon>
        <taxon>Bacilli</taxon>
        <taxon>Bacillales</taxon>
        <taxon>Paenibacillaceae</taxon>
        <taxon>Paenibacillus</taxon>
    </lineage>
</organism>
<keyword evidence="4 6" id="KW-1133">Transmembrane helix</keyword>
<evidence type="ECO:0000256" key="1">
    <source>
        <dbReference type="ARBA" id="ARBA00004651"/>
    </source>
</evidence>
<dbReference type="RefSeq" id="WP_209979311.1">
    <property type="nucleotide sequence ID" value="NZ_JAGGLB010000054.1"/>
</dbReference>
<protein>
    <submittedName>
        <fullName evidence="8">ABC transport system permease protein</fullName>
    </submittedName>
</protein>
<comment type="similarity">
    <text evidence="6">Belongs to the ABC-4 integral membrane protein family.</text>
</comment>
<evidence type="ECO:0000256" key="4">
    <source>
        <dbReference type="ARBA" id="ARBA00022989"/>
    </source>
</evidence>
<dbReference type="EMBL" id="JAGGLB010000054">
    <property type="protein sequence ID" value="MBP1996656.1"/>
    <property type="molecule type" value="Genomic_DNA"/>
</dbReference>
<dbReference type="PIRSF" id="PIRSF018968">
    <property type="entry name" value="ABC_permease_BceB"/>
    <property type="match status" value="1"/>
</dbReference>
<feature type="transmembrane region" description="Helical" evidence="6">
    <location>
        <begin position="112"/>
        <end position="135"/>
    </location>
</feature>
<keyword evidence="3 6" id="KW-0812">Transmembrane</keyword>
<dbReference type="Proteomes" id="UP001519287">
    <property type="component" value="Unassembled WGS sequence"/>
</dbReference>
<comment type="caution">
    <text evidence="8">The sequence shown here is derived from an EMBL/GenBank/DDBJ whole genome shotgun (WGS) entry which is preliminary data.</text>
</comment>
<feature type="transmembrane region" description="Helical" evidence="6">
    <location>
        <begin position="21"/>
        <end position="42"/>
    </location>
</feature>
<keyword evidence="6" id="KW-0813">Transport</keyword>
<evidence type="ECO:0000313" key="8">
    <source>
        <dbReference type="EMBL" id="MBP1996656.1"/>
    </source>
</evidence>
<feature type="transmembrane region" description="Helical" evidence="6">
    <location>
        <begin position="54"/>
        <end position="78"/>
    </location>
</feature>
<feature type="transmembrane region" description="Helical" evidence="6">
    <location>
        <begin position="522"/>
        <end position="544"/>
    </location>
</feature>
<feature type="transmembrane region" description="Helical" evidence="6">
    <location>
        <begin position="608"/>
        <end position="629"/>
    </location>
</feature>
<dbReference type="PANTHER" id="PTHR46795:SF1">
    <property type="entry name" value="ABC TRANSPORTER PERMEASE PROTEIN"/>
    <property type="match status" value="1"/>
</dbReference>
<feature type="transmembrane region" description="Helical" evidence="6">
    <location>
        <begin position="284"/>
        <end position="306"/>
    </location>
</feature>
<dbReference type="InterPro" id="IPR003838">
    <property type="entry name" value="ABC3_permease_C"/>
</dbReference>
<gene>
    <name evidence="8" type="ORF">J2Z66_008304</name>
</gene>
<dbReference type="Pfam" id="PF02687">
    <property type="entry name" value="FtsX"/>
    <property type="match status" value="2"/>
</dbReference>
<keyword evidence="5 6" id="KW-0472">Membrane</keyword>
<dbReference type="PANTHER" id="PTHR46795">
    <property type="entry name" value="ABC TRANSPORTER PERMEASE-RELATED-RELATED"/>
    <property type="match status" value="1"/>
</dbReference>
<feature type="transmembrane region" description="Helical" evidence="6">
    <location>
        <begin position="198"/>
        <end position="219"/>
    </location>
</feature>
<evidence type="ECO:0000259" key="7">
    <source>
        <dbReference type="Pfam" id="PF02687"/>
    </source>
</evidence>
<comment type="subcellular location">
    <subcellularLocation>
        <location evidence="1 6">Cell membrane</location>
        <topology evidence="1 6">Multi-pass membrane protein</topology>
    </subcellularLocation>
</comment>
<feature type="transmembrane region" description="Helical" evidence="6">
    <location>
        <begin position="155"/>
        <end position="178"/>
    </location>
</feature>
<name>A0ABS4JC40_9BACL</name>